<keyword evidence="12" id="KW-0325">Glycoprotein</keyword>
<dbReference type="PANTHER" id="PTHR42884:SF14">
    <property type="entry name" value="NEUROENDOCRINE CONVERTASE 1"/>
    <property type="match status" value="1"/>
</dbReference>
<dbReference type="GO" id="GO:0003959">
    <property type="term" value="F:NADPH dehydrogenase activity"/>
    <property type="evidence" value="ECO:0007669"/>
    <property type="project" value="InterPro"/>
</dbReference>
<evidence type="ECO:0000256" key="10">
    <source>
        <dbReference type="ARBA" id="ARBA00023136"/>
    </source>
</evidence>
<evidence type="ECO:0000313" key="19">
    <source>
        <dbReference type="Proteomes" id="UP000284706"/>
    </source>
</evidence>
<dbReference type="GO" id="GO:0050661">
    <property type="term" value="F:NADP binding"/>
    <property type="evidence" value="ECO:0007669"/>
    <property type="project" value="InterPro"/>
</dbReference>
<name>A0A409YEN6_9AGAR</name>
<dbReference type="InterPro" id="IPR044152">
    <property type="entry name" value="YqjM-like"/>
</dbReference>
<dbReference type="OrthoDB" id="300641at2759"/>
<dbReference type="Pfam" id="PF00082">
    <property type="entry name" value="Peptidase_S8"/>
    <property type="match status" value="1"/>
</dbReference>
<feature type="compositionally biased region" description="Basic and acidic residues" evidence="15">
    <location>
        <begin position="1234"/>
        <end position="1253"/>
    </location>
</feature>
<dbReference type="InterPro" id="IPR034182">
    <property type="entry name" value="Kexin/furin"/>
</dbReference>
<feature type="transmembrane region" description="Helical" evidence="16">
    <location>
        <begin position="1117"/>
        <end position="1137"/>
    </location>
</feature>
<feature type="active site" description="Charge relay system" evidence="13 14">
    <location>
        <position position="795"/>
    </location>
</feature>
<dbReference type="FunFam" id="2.60.120.260:FF:000026">
    <property type="entry name" value="proprotein convertase subtilisin/kexin type 7"/>
    <property type="match status" value="1"/>
</dbReference>
<evidence type="ECO:0000256" key="13">
    <source>
        <dbReference type="PIRSR" id="PIRSR615500-1"/>
    </source>
</evidence>
<proteinExistence type="inferred from homology"/>
<dbReference type="InParanoid" id="A0A409YEN6"/>
<keyword evidence="19" id="KW-1185">Reference proteome</keyword>
<dbReference type="GO" id="GO:0016485">
    <property type="term" value="P:protein processing"/>
    <property type="evidence" value="ECO:0007669"/>
    <property type="project" value="TreeGrafter"/>
</dbReference>
<gene>
    <name evidence="18" type="ORF">CVT26_015100</name>
</gene>
<dbReference type="InterPro" id="IPR000209">
    <property type="entry name" value="Peptidase_S8/S53_dom"/>
</dbReference>
<organism evidence="18 19">
    <name type="scientific">Gymnopilus dilepis</name>
    <dbReference type="NCBI Taxonomy" id="231916"/>
    <lineage>
        <taxon>Eukaryota</taxon>
        <taxon>Fungi</taxon>
        <taxon>Dikarya</taxon>
        <taxon>Basidiomycota</taxon>
        <taxon>Agaricomycotina</taxon>
        <taxon>Agaricomycetes</taxon>
        <taxon>Agaricomycetidae</taxon>
        <taxon>Agaricales</taxon>
        <taxon>Agaricineae</taxon>
        <taxon>Hymenogastraceae</taxon>
        <taxon>Gymnopilus</taxon>
    </lineage>
</organism>
<dbReference type="InterPro" id="IPR008979">
    <property type="entry name" value="Galactose-bd-like_sf"/>
</dbReference>
<evidence type="ECO:0000259" key="17">
    <source>
        <dbReference type="PROSITE" id="PS51829"/>
    </source>
</evidence>
<keyword evidence="9 16" id="KW-1133">Transmembrane helix</keyword>
<dbReference type="PROSITE" id="PS51829">
    <property type="entry name" value="P_HOMO_B"/>
    <property type="match status" value="1"/>
</dbReference>
<feature type="region of interest" description="Disordered" evidence="15">
    <location>
        <begin position="1034"/>
        <end position="1097"/>
    </location>
</feature>
<keyword evidence="4 16" id="KW-0812">Transmembrane</keyword>
<dbReference type="GO" id="GO:0010181">
    <property type="term" value="F:FMN binding"/>
    <property type="evidence" value="ECO:0007669"/>
    <property type="project" value="InterPro"/>
</dbReference>
<dbReference type="SUPFAM" id="SSF49785">
    <property type="entry name" value="Galactose-binding domain-like"/>
    <property type="match status" value="1"/>
</dbReference>
<dbReference type="Gene3D" id="3.20.20.70">
    <property type="entry name" value="Aldolase class I"/>
    <property type="match status" value="1"/>
</dbReference>
<keyword evidence="6 14" id="KW-0378">Hydrolase</keyword>
<dbReference type="InterPro" id="IPR015500">
    <property type="entry name" value="Peptidase_S8_subtilisin-rel"/>
</dbReference>
<evidence type="ECO:0000256" key="16">
    <source>
        <dbReference type="SAM" id="Phobius"/>
    </source>
</evidence>
<keyword evidence="8" id="KW-0106">Calcium</keyword>
<evidence type="ECO:0000256" key="14">
    <source>
        <dbReference type="PROSITE-ProRule" id="PRU01240"/>
    </source>
</evidence>
<dbReference type="PROSITE" id="PS00136">
    <property type="entry name" value="SUBTILASE_ASP"/>
    <property type="match status" value="1"/>
</dbReference>
<feature type="active site" description="Charge relay system" evidence="13 14">
    <location>
        <position position="623"/>
    </location>
</feature>
<dbReference type="PANTHER" id="PTHR42884">
    <property type="entry name" value="PROPROTEIN CONVERTASE SUBTILISIN/KEXIN-RELATED"/>
    <property type="match status" value="1"/>
</dbReference>
<dbReference type="PRINTS" id="PR00723">
    <property type="entry name" value="SUBTILISIN"/>
</dbReference>
<evidence type="ECO:0000256" key="12">
    <source>
        <dbReference type="ARBA" id="ARBA00023180"/>
    </source>
</evidence>
<feature type="active site" description="Charge relay system" evidence="13 14">
    <location>
        <position position="585"/>
    </location>
</feature>
<dbReference type="PROSITE" id="PS51892">
    <property type="entry name" value="SUBTILASE"/>
    <property type="match status" value="1"/>
</dbReference>
<evidence type="ECO:0000256" key="4">
    <source>
        <dbReference type="ARBA" id="ARBA00022692"/>
    </source>
</evidence>
<feature type="region of interest" description="Disordered" evidence="15">
    <location>
        <begin position="1182"/>
        <end position="1268"/>
    </location>
</feature>
<protein>
    <recommendedName>
        <fullName evidence="17">P/Homo B domain-containing protein</fullName>
    </recommendedName>
</protein>
<evidence type="ECO:0000256" key="1">
    <source>
        <dbReference type="ARBA" id="ARBA00004370"/>
    </source>
</evidence>
<dbReference type="InterPro" id="IPR022398">
    <property type="entry name" value="Peptidase_S8_His-AS"/>
</dbReference>
<evidence type="ECO:0000256" key="9">
    <source>
        <dbReference type="ARBA" id="ARBA00022989"/>
    </source>
</evidence>
<dbReference type="SUPFAM" id="SSF51395">
    <property type="entry name" value="FMN-linked oxidoreductases"/>
    <property type="match status" value="1"/>
</dbReference>
<dbReference type="GO" id="GO:0007323">
    <property type="term" value="P:peptide pheromone maturation"/>
    <property type="evidence" value="ECO:0007669"/>
    <property type="project" value="UniProtKB-ARBA"/>
</dbReference>
<dbReference type="Gene3D" id="2.60.120.260">
    <property type="entry name" value="Galactose-binding domain-like"/>
    <property type="match status" value="1"/>
</dbReference>
<evidence type="ECO:0000256" key="6">
    <source>
        <dbReference type="ARBA" id="ARBA00022801"/>
    </source>
</evidence>
<feature type="domain" description="P/Homo B" evidence="17">
    <location>
        <begin position="871"/>
        <end position="1016"/>
    </location>
</feature>
<dbReference type="CDD" id="cd04059">
    <property type="entry name" value="Peptidases_S8_Protein_convertases_Kexins_Furin-like"/>
    <property type="match status" value="1"/>
</dbReference>
<comment type="subcellular location">
    <subcellularLocation>
        <location evidence="1">Membrane</location>
    </subcellularLocation>
</comment>
<dbReference type="Pfam" id="PF01483">
    <property type="entry name" value="P_proprotein"/>
    <property type="match status" value="1"/>
</dbReference>
<dbReference type="InterPro" id="IPR002884">
    <property type="entry name" value="P_dom"/>
</dbReference>
<evidence type="ECO:0000256" key="11">
    <source>
        <dbReference type="ARBA" id="ARBA00023145"/>
    </source>
</evidence>
<dbReference type="PROSITE" id="PS00138">
    <property type="entry name" value="SUBTILASE_SER"/>
    <property type="match status" value="1"/>
</dbReference>
<dbReference type="Proteomes" id="UP000284706">
    <property type="component" value="Unassembled WGS sequence"/>
</dbReference>
<dbReference type="GO" id="GO:0000139">
    <property type="term" value="C:Golgi membrane"/>
    <property type="evidence" value="ECO:0007669"/>
    <property type="project" value="TreeGrafter"/>
</dbReference>
<dbReference type="PROSITE" id="PS00137">
    <property type="entry name" value="SUBTILASE_HIS"/>
    <property type="match status" value="1"/>
</dbReference>
<reference evidence="18 19" key="1">
    <citation type="journal article" date="2018" name="Evol. Lett.">
        <title>Horizontal gene cluster transfer increased hallucinogenic mushroom diversity.</title>
        <authorList>
            <person name="Reynolds H.T."/>
            <person name="Vijayakumar V."/>
            <person name="Gluck-Thaler E."/>
            <person name="Korotkin H.B."/>
            <person name="Matheny P.B."/>
            <person name="Slot J.C."/>
        </authorList>
    </citation>
    <scope>NUCLEOTIDE SEQUENCE [LARGE SCALE GENOMIC DNA]</scope>
    <source>
        <strain evidence="18 19">SRW20</strain>
    </source>
</reference>
<keyword evidence="7 14" id="KW-0720">Serine protease</keyword>
<keyword evidence="3 14" id="KW-0645">Protease</keyword>
<dbReference type="CDD" id="cd02932">
    <property type="entry name" value="OYE_YqiM_FMN"/>
    <property type="match status" value="1"/>
</dbReference>
<dbReference type="GO" id="GO:0005802">
    <property type="term" value="C:trans-Golgi network"/>
    <property type="evidence" value="ECO:0007669"/>
    <property type="project" value="TreeGrafter"/>
</dbReference>
<dbReference type="InterPro" id="IPR036852">
    <property type="entry name" value="Peptidase_S8/S53_dom_sf"/>
</dbReference>
<comment type="caution">
    <text evidence="18">The sequence shown here is derived from an EMBL/GenBank/DDBJ whole genome shotgun (WGS) entry which is preliminary data.</text>
</comment>
<dbReference type="InterPro" id="IPR023828">
    <property type="entry name" value="Peptidase_S8_Ser-AS"/>
</dbReference>
<keyword evidence="5" id="KW-0732">Signal</keyword>
<comment type="similarity">
    <text evidence="2">Belongs to the peptidase S8 family. Furin subfamily.</text>
</comment>
<dbReference type="FunFam" id="3.40.50.200:FF:000005">
    <property type="entry name" value="Proprotein convertase subtilisin/kexin type 7"/>
    <property type="match status" value="1"/>
</dbReference>
<evidence type="ECO:0000256" key="3">
    <source>
        <dbReference type="ARBA" id="ARBA00022670"/>
    </source>
</evidence>
<evidence type="ECO:0000256" key="7">
    <source>
        <dbReference type="ARBA" id="ARBA00022825"/>
    </source>
</evidence>
<feature type="region of interest" description="Disordered" evidence="15">
    <location>
        <begin position="517"/>
        <end position="537"/>
    </location>
</feature>
<evidence type="ECO:0000256" key="8">
    <source>
        <dbReference type="ARBA" id="ARBA00022837"/>
    </source>
</evidence>
<evidence type="ECO:0000256" key="5">
    <source>
        <dbReference type="ARBA" id="ARBA00022729"/>
    </source>
</evidence>
<feature type="region of interest" description="Disordered" evidence="15">
    <location>
        <begin position="1"/>
        <end position="31"/>
    </location>
</feature>
<evidence type="ECO:0000256" key="2">
    <source>
        <dbReference type="ARBA" id="ARBA00005325"/>
    </source>
</evidence>
<evidence type="ECO:0000313" key="18">
    <source>
        <dbReference type="EMBL" id="PPR01477.1"/>
    </source>
</evidence>
<dbReference type="InterPro" id="IPR001155">
    <property type="entry name" value="OxRdtase_FMN_N"/>
</dbReference>
<dbReference type="Gene3D" id="3.40.50.200">
    <property type="entry name" value="Peptidase S8/S53 domain"/>
    <property type="match status" value="1"/>
</dbReference>
<evidence type="ECO:0000256" key="15">
    <source>
        <dbReference type="SAM" id="MobiDB-lite"/>
    </source>
</evidence>
<dbReference type="Pfam" id="PF00724">
    <property type="entry name" value="Oxidored_FMN"/>
    <property type="match status" value="1"/>
</dbReference>
<dbReference type="InterPro" id="IPR023827">
    <property type="entry name" value="Peptidase_S8_Asp-AS"/>
</dbReference>
<dbReference type="SUPFAM" id="SSF52743">
    <property type="entry name" value="Subtilisin-like"/>
    <property type="match status" value="1"/>
</dbReference>
<dbReference type="STRING" id="231916.A0A409YEN6"/>
<feature type="compositionally biased region" description="Low complexity" evidence="15">
    <location>
        <begin position="1087"/>
        <end position="1096"/>
    </location>
</feature>
<dbReference type="AlphaFoldDB" id="A0A409YEN6"/>
<accession>A0A409YEN6</accession>
<sequence>MSNVNTPAPGAPYFTPYQNPPSGTAVVPQRSGKGVPKLFQPLKIRGVEFQNRIFLSPLCQYSAKDGIVTPWVFAHLGGIVSRGPGLTFTEATAVTPEGRITPEDAGIWTDEHAKAWKPIVDFAHSQNQKIGMQLAHAGRKASTIAPWLNGPALAGPELGGWPEDIWGPSAIPWGPTYGEPKELTKEGIKRVVNAFADAAKRAVETGFDVLEIHGAHGYLISSFLSPTSNKRTDEYGGSFENRIRLAVEVVDAVRAVIPKDMPLFFRVSGTEWLEEVAPNEPSWRPEDTAKLALVLAEHGVDLLDVSAGGNSANQKIRHGPEYQVPFAATVKQAVGSKMFVGSVGGLGDGVVAAGVVESGRADVVFVGRMFQKNPGMFTPSLTHPLSARMNLVSAFLAAFLVAVAAAGPAKRSYDTHNYYVLHHDSAASLGASLTEVLQALNVELVEQVGELQDHWLVRQQKPPNHLAAREASDPVVSTFEALKAEALSPIGVRSEETHLARRVASSVDFLSPQTLRRRVKRAPPPVSPPSSTSSRSVATRFGIQDPLFPQQWHLVNDEFPQHMMNVTGVWEMGLKGKGVISSLVDDGLDYENTDLSENFDEDNSYDFNDHEDLPTPKNFDDHHGTRCAGQIAAEKNTVCGIGIAHESKVAGVRILSGPITDADEAAALNYGFQNVSIYSCSWGPPDNGMSMEGPNYLIQKAVVNGINNGRGGKGSIFVFASGNGAAHGDQCNFDGYTNSIYSITVSAVDYKGLHPYYSEPCAANMIVAYSSGSGRHIVTTDKGKDKCATTHGGTSAAAPNAVGVFALALQARPDLTWRDIQHLCVQTAGMINADDPDWEPIANGRKYSYKYGFGVLDGYSFVKAAQSWKLVTPQAWLKTKTMRLGDGTFSNKTYTGGEFIPPGGLESKMTITKDMLTQSNVAALEHINVKVWINHPVRGDVEVEIVSPNGIKSVLAGARKVDHDATGFPGWTFMSVKHWGENPVGDWVLKVKDQNSPGKNGTLLGWNMILWGSSIDPSKAVKYEVPLVDDVLSPPEDVPATIQPAPATSTKQHPKPTEHLPPDHGHATGENTKPAFSPTNDAAIVQPSSTSTSPPLSEAPDLGWFSDMSSLVTGQKWFFVALGAVSIFGVAVGVFFWRRRVAMRSSDYTSLNNENEVGMTALGTSISGGPRTTRELYDAFGEVSDDDDDETTALRPQQERTTGGLGFHSGFLDDDNPSTAAGLTPQYRDEPDDDNTHAQSKREESIDVERDASHSGSGGSSRQHTSTD</sequence>
<dbReference type="InterPro" id="IPR013785">
    <property type="entry name" value="Aldolase_TIM"/>
</dbReference>
<dbReference type="GO" id="GO:0004252">
    <property type="term" value="F:serine-type endopeptidase activity"/>
    <property type="evidence" value="ECO:0007669"/>
    <property type="project" value="UniProtKB-UniRule"/>
</dbReference>
<keyword evidence="11" id="KW-0865">Zymogen</keyword>
<keyword evidence="10 16" id="KW-0472">Membrane</keyword>
<dbReference type="EMBL" id="NHYE01000937">
    <property type="protein sequence ID" value="PPR01477.1"/>
    <property type="molecule type" value="Genomic_DNA"/>
</dbReference>
<feature type="compositionally biased region" description="Basic and acidic residues" evidence="15">
    <location>
        <begin position="1055"/>
        <end position="1067"/>
    </location>
</feature>